<dbReference type="Gene3D" id="3.60.15.10">
    <property type="entry name" value="Ribonuclease Z/Hydroxyacylglutathione hydrolase-like"/>
    <property type="match status" value="1"/>
</dbReference>
<keyword evidence="3" id="KW-1185">Reference proteome</keyword>
<evidence type="ECO:0000259" key="1">
    <source>
        <dbReference type="SMART" id="SM00849"/>
    </source>
</evidence>
<feature type="domain" description="Metallo-beta-lactamase" evidence="1">
    <location>
        <begin position="86"/>
        <end position="258"/>
    </location>
</feature>
<proteinExistence type="predicted"/>
<dbReference type="InterPro" id="IPR001279">
    <property type="entry name" value="Metallo-B-lactamas"/>
</dbReference>
<protein>
    <submittedName>
        <fullName evidence="2">MBL fold metallo-hydrolase</fullName>
    </submittedName>
</protein>
<dbReference type="SUPFAM" id="SSF56281">
    <property type="entry name" value="Metallo-hydrolase/oxidoreductase"/>
    <property type="match status" value="1"/>
</dbReference>
<sequence>MLHRSPLLALGLLLAAACSGGDADAPDGEGPAADAPVADAAADQQVRTADPYARGYTDDDFPRVQELAPGVYSYEQLRSAGEERFTTVSLFVVTDEGVLVADGQGSLDETERMIEAIAGITDQPITDVVVASDHGDHTAGNAAFPETARVYAHPTSAEALRAMAGVAGADAPVRPATHLVEEREALTLGGRQIEILFLGRAHTGGDLVVHLPEEKILFMSEAYLHRIFPAMRTAHPSEWVEMIERAQSMDIDIYVPGHGFVDSPAILAEELEVFQDAIRQVNAEARRLHEAGVPLEEAQEQATFGDLESWSLRDSQGARAIQQVYAELNGELAGASR</sequence>
<dbReference type="InterPro" id="IPR050855">
    <property type="entry name" value="NDM-1-like"/>
</dbReference>
<dbReference type="RefSeq" id="WP_405277272.1">
    <property type="nucleotide sequence ID" value="NZ_JBBHLI010000004.1"/>
</dbReference>
<dbReference type="EMBL" id="JBBHLI010000004">
    <property type="protein sequence ID" value="MEK9501168.1"/>
    <property type="molecule type" value="Genomic_DNA"/>
</dbReference>
<dbReference type="PANTHER" id="PTHR42951">
    <property type="entry name" value="METALLO-BETA-LACTAMASE DOMAIN-CONTAINING"/>
    <property type="match status" value="1"/>
</dbReference>
<gene>
    <name evidence="2" type="ORF">WI372_09275</name>
</gene>
<dbReference type="PROSITE" id="PS51257">
    <property type="entry name" value="PROKAR_LIPOPROTEIN"/>
    <property type="match status" value="1"/>
</dbReference>
<reference evidence="2 3" key="1">
    <citation type="submission" date="2024-02" db="EMBL/GenBank/DDBJ databases">
        <title>A novel Gemmatimonadota bacterium.</title>
        <authorList>
            <person name="Du Z.-J."/>
            <person name="Ye Y.-Q."/>
        </authorList>
    </citation>
    <scope>NUCLEOTIDE SEQUENCE [LARGE SCALE GENOMIC DNA]</scope>
    <source>
        <strain evidence="2 3">DH-20</strain>
    </source>
</reference>
<evidence type="ECO:0000313" key="3">
    <source>
        <dbReference type="Proteomes" id="UP001484239"/>
    </source>
</evidence>
<dbReference type="PANTHER" id="PTHR42951:SF20">
    <property type="entry name" value="BETA LACTAMASE"/>
    <property type="match status" value="1"/>
</dbReference>
<dbReference type="Pfam" id="PF00753">
    <property type="entry name" value="Lactamase_B"/>
    <property type="match status" value="1"/>
</dbReference>
<accession>A0ABU9E8V1</accession>
<organism evidence="2 3">
    <name type="scientific">Gaopeijia maritima</name>
    <dbReference type="NCBI Taxonomy" id="3119007"/>
    <lineage>
        <taxon>Bacteria</taxon>
        <taxon>Pseudomonadati</taxon>
        <taxon>Gemmatimonadota</taxon>
        <taxon>Longimicrobiia</taxon>
        <taxon>Gaopeijiales</taxon>
        <taxon>Gaopeijiaceae</taxon>
        <taxon>Gaopeijia</taxon>
    </lineage>
</organism>
<dbReference type="Proteomes" id="UP001484239">
    <property type="component" value="Unassembled WGS sequence"/>
</dbReference>
<dbReference type="SMART" id="SM00849">
    <property type="entry name" value="Lactamase_B"/>
    <property type="match status" value="1"/>
</dbReference>
<evidence type="ECO:0000313" key="2">
    <source>
        <dbReference type="EMBL" id="MEK9501168.1"/>
    </source>
</evidence>
<dbReference type="InterPro" id="IPR036866">
    <property type="entry name" value="RibonucZ/Hydroxyglut_hydro"/>
</dbReference>
<dbReference type="CDD" id="cd16282">
    <property type="entry name" value="metallo-hydrolase-like_MBL-fold"/>
    <property type="match status" value="1"/>
</dbReference>
<comment type="caution">
    <text evidence="2">The sequence shown here is derived from an EMBL/GenBank/DDBJ whole genome shotgun (WGS) entry which is preliminary data.</text>
</comment>
<name>A0ABU9E8V1_9BACT</name>